<name>A0AAN7ULK1_9PEZI</name>
<dbReference type="Proteomes" id="UP001305414">
    <property type="component" value="Unassembled WGS sequence"/>
</dbReference>
<dbReference type="EMBL" id="JAWHQM010000046">
    <property type="protein sequence ID" value="KAK5634945.1"/>
    <property type="molecule type" value="Genomic_DNA"/>
</dbReference>
<gene>
    <name evidence="1" type="ORF">RRF57_010657</name>
</gene>
<protein>
    <submittedName>
        <fullName evidence="1">Uncharacterized protein</fullName>
    </submittedName>
</protein>
<keyword evidence="2" id="KW-1185">Reference proteome</keyword>
<evidence type="ECO:0000313" key="2">
    <source>
        <dbReference type="Proteomes" id="UP001305414"/>
    </source>
</evidence>
<comment type="caution">
    <text evidence="1">The sequence shown here is derived from an EMBL/GenBank/DDBJ whole genome shotgun (WGS) entry which is preliminary data.</text>
</comment>
<sequence length="92" mass="10242">MEHYPANQLLDYIKSEQGRALWAEPMALAKAIFELVSRGQLIPIRLPLGPDAWGMIVKDVESTQKELEGFKDITLSIGDAKQLETIGFLAKS</sequence>
<reference evidence="1 2" key="1">
    <citation type="submission" date="2023-10" db="EMBL/GenBank/DDBJ databases">
        <title>Draft genome sequence of Xylaria bambusicola isolate GMP-LS, the root and basal stem rot pathogen of sugarcane in Indonesia.</title>
        <authorList>
            <person name="Selvaraj P."/>
            <person name="Muralishankar V."/>
            <person name="Muruganantham S."/>
            <person name="Sp S."/>
            <person name="Haryani S."/>
            <person name="Lau K.J.X."/>
            <person name="Naqvi N.I."/>
        </authorList>
    </citation>
    <scope>NUCLEOTIDE SEQUENCE [LARGE SCALE GENOMIC DNA]</scope>
    <source>
        <strain evidence="1">GMP-LS</strain>
    </source>
</reference>
<organism evidence="1 2">
    <name type="scientific">Xylaria bambusicola</name>
    <dbReference type="NCBI Taxonomy" id="326684"/>
    <lineage>
        <taxon>Eukaryota</taxon>
        <taxon>Fungi</taxon>
        <taxon>Dikarya</taxon>
        <taxon>Ascomycota</taxon>
        <taxon>Pezizomycotina</taxon>
        <taxon>Sordariomycetes</taxon>
        <taxon>Xylariomycetidae</taxon>
        <taxon>Xylariales</taxon>
        <taxon>Xylariaceae</taxon>
        <taxon>Xylaria</taxon>
    </lineage>
</organism>
<accession>A0AAN7ULK1</accession>
<proteinExistence type="predicted"/>
<dbReference type="AlphaFoldDB" id="A0AAN7ULK1"/>
<evidence type="ECO:0000313" key="1">
    <source>
        <dbReference type="EMBL" id="KAK5634945.1"/>
    </source>
</evidence>